<keyword evidence="2" id="KW-1133">Transmembrane helix</keyword>
<keyword evidence="2" id="KW-0812">Transmembrane</keyword>
<keyword evidence="2" id="KW-0472">Membrane</keyword>
<evidence type="ECO:0000256" key="1">
    <source>
        <dbReference type="SAM" id="MobiDB-lite"/>
    </source>
</evidence>
<sequence length="503" mass="55377">MNKNGVPGQCFGITRKFADQRIGWDTDPLRLFQIKKRGSDAALNISTDTKCSEKTARFNYQACDGKWKPPNSTAAAWGLEVTRQWSNGNETYMLKIKTADQSNDLKGKVIKLVIKCGTEEFCLLFKVAGSVKCPYTPNLATIIPSRKIMTTKTAAATTTTTTTAVVKQSQTAPSISTRHTILTTKVPITTISTHKTSDPWITNSDIETIQEASHEVSIPLITGTVGSAVFVLLVALFIGLLKCRKRKDRQLRKSTTSLELNTAKTDDSTDQYVVVEEKAPYQSLIPSPDGAMERGVYVSRYMVPETTSDQANNSKALSSRAHPEGRDPCRPVAGLTEKSSCDEYDYAESCLVVRNNVLKLGFPVSKGQASNTTEDNAPYYHVLVREEEGLPNKGPSGGACRVPDERAPYYRVLEGPNPLDPHDNFHKEDNEGAHDVPMEVDPYYHILEESVSMDRKCDKQNGPSDVTHVVKGPTNSLADSGYKELQSVGRVSTGYQALHKYAK</sequence>
<dbReference type="Proteomes" id="UP001163046">
    <property type="component" value="Unassembled WGS sequence"/>
</dbReference>
<accession>A0A9W9YIM4</accession>
<keyword evidence="4" id="KW-1185">Reference proteome</keyword>
<feature type="region of interest" description="Disordered" evidence="1">
    <location>
        <begin position="307"/>
        <end position="331"/>
    </location>
</feature>
<evidence type="ECO:0000313" key="4">
    <source>
        <dbReference type="Proteomes" id="UP001163046"/>
    </source>
</evidence>
<reference evidence="3" key="1">
    <citation type="submission" date="2023-01" db="EMBL/GenBank/DDBJ databases">
        <title>Genome assembly of the deep-sea coral Lophelia pertusa.</title>
        <authorList>
            <person name="Herrera S."/>
            <person name="Cordes E."/>
        </authorList>
    </citation>
    <scope>NUCLEOTIDE SEQUENCE</scope>
    <source>
        <strain evidence="3">USNM1676648</strain>
        <tissue evidence="3">Polyp</tissue>
    </source>
</reference>
<evidence type="ECO:0000256" key="2">
    <source>
        <dbReference type="SAM" id="Phobius"/>
    </source>
</evidence>
<dbReference type="AlphaFoldDB" id="A0A9W9YIM4"/>
<feature type="compositionally biased region" description="Polar residues" evidence="1">
    <location>
        <begin position="307"/>
        <end position="317"/>
    </location>
</feature>
<organism evidence="3 4">
    <name type="scientific">Desmophyllum pertusum</name>
    <dbReference type="NCBI Taxonomy" id="174260"/>
    <lineage>
        <taxon>Eukaryota</taxon>
        <taxon>Metazoa</taxon>
        <taxon>Cnidaria</taxon>
        <taxon>Anthozoa</taxon>
        <taxon>Hexacorallia</taxon>
        <taxon>Scleractinia</taxon>
        <taxon>Caryophylliina</taxon>
        <taxon>Caryophylliidae</taxon>
        <taxon>Desmophyllum</taxon>
    </lineage>
</organism>
<protein>
    <submittedName>
        <fullName evidence="3">Uncharacterized protein</fullName>
    </submittedName>
</protein>
<proteinExistence type="predicted"/>
<feature type="transmembrane region" description="Helical" evidence="2">
    <location>
        <begin position="220"/>
        <end position="241"/>
    </location>
</feature>
<dbReference type="OrthoDB" id="5986581at2759"/>
<dbReference type="EMBL" id="MU827358">
    <property type="protein sequence ID" value="KAJ7351713.1"/>
    <property type="molecule type" value="Genomic_DNA"/>
</dbReference>
<evidence type="ECO:0000313" key="3">
    <source>
        <dbReference type="EMBL" id="KAJ7351713.1"/>
    </source>
</evidence>
<comment type="caution">
    <text evidence="3">The sequence shown here is derived from an EMBL/GenBank/DDBJ whole genome shotgun (WGS) entry which is preliminary data.</text>
</comment>
<gene>
    <name evidence="3" type="ORF">OS493_035973</name>
</gene>
<name>A0A9W9YIM4_9CNID</name>